<sequence length="173" mass="18019">MAGGQQERHGDADDGYAGAPLPDSVWQRFLDDSEGAIGASAPREPSARERAAGIPARARRASAPGPEQAATVGELWDAREPAPTRRWRDLDARARCRRVGGFVAAGVVAVVLGYLSLGQVRPAVPGGSPEQEMSQTSVDVLPDGTPTAPRFSPGPVRTPVLTVRDDGDTAAGT</sequence>
<dbReference type="RefSeq" id="WP_176729870.1">
    <property type="nucleotide sequence ID" value="NZ_JAVRES010000007.1"/>
</dbReference>
<keyword evidence="2" id="KW-0472">Membrane</keyword>
<evidence type="ECO:0000313" key="4">
    <source>
        <dbReference type="Proteomes" id="UP001183535"/>
    </source>
</evidence>
<dbReference type="AlphaFoldDB" id="A0ABD5EP72"/>
<evidence type="ECO:0000256" key="2">
    <source>
        <dbReference type="SAM" id="Phobius"/>
    </source>
</evidence>
<evidence type="ECO:0000313" key="3">
    <source>
        <dbReference type="EMBL" id="MDT0436466.1"/>
    </source>
</evidence>
<organism evidence="3 4">
    <name type="scientific">Streptomyces doudnae</name>
    <dbReference type="NCBI Taxonomy" id="3075536"/>
    <lineage>
        <taxon>Bacteria</taxon>
        <taxon>Bacillati</taxon>
        <taxon>Actinomycetota</taxon>
        <taxon>Actinomycetes</taxon>
        <taxon>Kitasatosporales</taxon>
        <taxon>Streptomycetaceae</taxon>
        <taxon>Streptomyces</taxon>
    </lineage>
</organism>
<reference evidence="4" key="1">
    <citation type="submission" date="2023-07" db="EMBL/GenBank/DDBJ databases">
        <title>30 novel species of actinomycetes from the DSMZ collection.</title>
        <authorList>
            <person name="Nouioui I."/>
        </authorList>
    </citation>
    <scope>NUCLEOTIDE SEQUENCE [LARGE SCALE GENOMIC DNA]</scope>
    <source>
        <strain evidence="4">DSM 41981</strain>
    </source>
</reference>
<dbReference type="EMBL" id="JAVRES010000007">
    <property type="protein sequence ID" value="MDT0436466.1"/>
    <property type="molecule type" value="Genomic_DNA"/>
</dbReference>
<keyword evidence="4" id="KW-1185">Reference proteome</keyword>
<feature type="region of interest" description="Disordered" evidence="1">
    <location>
        <begin position="123"/>
        <end position="173"/>
    </location>
</feature>
<gene>
    <name evidence="3" type="ORF">RM877_17430</name>
</gene>
<feature type="transmembrane region" description="Helical" evidence="2">
    <location>
        <begin position="99"/>
        <end position="117"/>
    </location>
</feature>
<proteinExistence type="predicted"/>
<dbReference type="Proteomes" id="UP001183535">
    <property type="component" value="Unassembled WGS sequence"/>
</dbReference>
<evidence type="ECO:0000256" key="1">
    <source>
        <dbReference type="SAM" id="MobiDB-lite"/>
    </source>
</evidence>
<protein>
    <submittedName>
        <fullName evidence="3">Uncharacterized protein</fullName>
    </submittedName>
</protein>
<accession>A0ABD5EP72</accession>
<name>A0ABD5EP72_9ACTN</name>
<feature type="region of interest" description="Disordered" evidence="1">
    <location>
        <begin position="1"/>
        <end position="75"/>
    </location>
</feature>
<feature type="compositionally biased region" description="Basic and acidic residues" evidence="1">
    <location>
        <begin position="1"/>
        <end position="12"/>
    </location>
</feature>
<keyword evidence="2" id="KW-0812">Transmembrane</keyword>
<keyword evidence="2" id="KW-1133">Transmembrane helix</keyword>
<comment type="caution">
    <text evidence="3">The sequence shown here is derived from an EMBL/GenBank/DDBJ whole genome shotgun (WGS) entry which is preliminary data.</text>
</comment>